<dbReference type="GO" id="GO:0003677">
    <property type="term" value="F:DNA binding"/>
    <property type="evidence" value="ECO:0007669"/>
    <property type="project" value="UniProtKB-KW"/>
</dbReference>
<evidence type="ECO:0000256" key="3">
    <source>
        <dbReference type="PROSITE-ProRule" id="PRU00169"/>
    </source>
</evidence>
<dbReference type="Gene3D" id="3.40.50.2300">
    <property type="match status" value="1"/>
</dbReference>
<reference evidence="6 7" key="1">
    <citation type="submission" date="2024-05" db="EMBL/GenBank/DDBJ databases">
        <authorList>
            <person name="Duchaud E."/>
        </authorList>
    </citation>
    <scope>NUCLEOTIDE SEQUENCE [LARGE SCALE GENOMIC DNA]</scope>
    <source>
        <strain evidence="6">Ena-SAMPLE-TAB-13-05-2024-13:56:06:370-140305</strain>
    </source>
</reference>
<dbReference type="RefSeq" id="WP_348737477.1">
    <property type="nucleotide sequence ID" value="NZ_CAXJRC010000008.1"/>
</dbReference>
<gene>
    <name evidence="6" type="ORF">T190115A13A_170090</name>
</gene>
<dbReference type="CDD" id="cd17535">
    <property type="entry name" value="REC_NarL-like"/>
    <property type="match status" value="1"/>
</dbReference>
<dbReference type="InterPro" id="IPR001789">
    <property type="entry name" value="Sig_transdc_resp-reg_receiver"/>
</dbReference>
<evidence type="ECO:0000256" key="2">
    <source>
        <dbReference type="ARBA" id="ARBA00023125"/>
    </source>
</evidence>
<dbReference type="Pfam" id="PF08281">
    <property type="entry name" value="Sigma70_r4_2"/>
    <property type="match status" value="1"/>
</dbReference>
<organism evidence="6 7">
    <name type="scientific">Tenacibaculum vairaonense</name>
    <dbReference type="NCBI Taxonomy" id="3137860"/>
    <lineage>
        <taxon>Bacteria</taxon>
        <taxon>Pseudomonadati</taxon>
        <taxon>Bacteroidota</taxon>
        <taxon>Flavobacteriia</taxon>
        <taxon>Flavobacteriales</taxon>
        <taxon>Flavobacteriaceae</taxon>
        <taxon>Tenacibaculum</taxon>
    </lineage>
</organism>
<evidence type="ECO:0000259" key="5">
    <source>
        <dbReference type="PROSITE" id="PS50110"/>
    </source>
</evidence>
<keyword evidence="2 6" id="KW-0238">DNA-binding</keyword>
<dbReference type="InterPro" id="IPR013249">
    <property type="entry name" value="RNA_pol_sigma70_r4_t2"/>
</dbReference>
<dbReference type="InterPro" id="IPR011006">
    <property type="entry name" value="CheY-like_superfamily"/>
</dbReference>
<dbReference type="EMBL" id="CAXJRC010000008">
    <property type="protein sequence ID" value="CAL2105667.1"/>
    <property type="molecule type" value="Genomic_DNA"/>
</dbReference>
<feature type="modified residue" description="4-aspartylphosphate" evidence="3">
    <location>
        <position position="57"/>
    </location>
</feature>
<dbReference type="PROSITE" id="PS50110">
    <property type="entry name" value="RESPONSE_REGULATORY"/>
    <property type="match status" value="1"/>
</dbReference>
<dbReference type="PANTHER" id="PTHR45566:SF2">
    <property type="entry name" value="NARL SUBFAMILY"/>
    <property type="match status" value="1"/>
</dbReference>
<name>A0ABM9PJ49_9FLAO</name>
<dbReference type="Proteomes" id="UP001497602">
    <property type="component" value="Unassembled WGS sequence"/>
</dbReference>
<dbReference type="Pfam" id="PF00072">
    <property type="entry name" value="Response_reg"/>
    <property type="match status" value="1"/>
</dbReference>
<accession>A0ABM9PJ49</accession>
<sequence length="203" mass="23071">MEKLKIAIADDHKLAIEGYKAVLVLNEIEVIAEFTRGDELVKWIDKQAHKIDILLLDIQMPGMDGIEVLRYLKRHGIQVKTIIISAFSTANYVADVLSLGCKGFLLKATCHLEFEKAVEIVANGGTFYSKDIEMPELNEATQLEKLSGRERELLPMLEEYSYAEISKQTELSISSIKTYVSRMKEKLGIQTKVGLVKWFYNKK</sequence>
<dbReference type="PROSITE" id="PS50043">
    <property type="entry name" value="HTH_LUXR_2"/>
    <property type="match status" value="1"/>
</dbReference>
<evidence type="ECO:0000259" key="4">
    <source>
        <dbReference type="PROSITE" id="PS50043"/>
    </source>
</evidence>
<feature type="domain" description="Response regulatory" evidence="5">
    <location>
        <begin position="5"/>
        <end position="122"/>
    </location>
</feature>
<dbReference type="SMART" id="SM00448">
    <property type="entry name" value="REC"/>
    <property type="match status" value="1"/>
</dbReference>
<dbReference type="InterPro" id="IPR058245">
    <property type="entry name" value="NreC/VraR/RcsB-like_REC"/>
</dbReference>
<protein>
    <submittedName>
        <fullName evidence="6">DNA-binding response regulator</fullName>
    </submittedName>
</protein>
<evidence type="ECO:0000256" key="1">
    <source>
        <dbReference type="ARBA" id="ARBA00022553"/>
    </source>
</evidence>
<keyword evidence="7" id="KW-1185">Reference proteome</keyword>
<evidence type="ECO:0000313" key="7">
    <source>
        <dbReference type="Proteomes" id="UP001497602"/>
    </source>
</evidence>
<comment type="caution">
    <text evidence="6">The sequence shown here is derived from an EMBL/GenBank/DDBJ whole genome shotgun (WGS) entry which is preliminary data.</text>
</comment>
<evidence type="ECO:0000313" key="6">
    <source>
        <dbReference type="EMBL" id="CAL2105667.1"/>
    </source>
</evidence>
<feature type="domain" description="HTH luxR-type" evidence="4">
    <location>
        <begin position="139"/>
        <end position="203"/>
    </location>
</feature>
<dbReference type="SMART" id="SM00421">
    <property type="entry name" value="HTH_LUXR"/>
    <property type="match status" value="1"/>
</dbReference>
<keyword evidence="1 3" id="KW-0597">Phosphoprotein</keyword>
<dbReference type="PANTHER" id="PTHR45566">
    <property type="entry name" value="HTH-TYPE TRANSCRIPTIONAL REGULATOR YHJB-RELATED"/>
    <property type="match status" value="1"/>
</dbReference>
<dbReference type="SUPFAM" id="SSF46894">
    <property type="entry name" value="C-terminal effector domain of the bipartite response regulators"/>
    <property type="match status" value="1"/>
</dbReference>
<dbReference type="InterPro" id="IPR016032">
    <property type="entry name" value="Sig_transdc_resp-reg_C-effctor"/>
</dbReference>
<dbReference type="InterPro" id="IPR051015">
    <property type="entry name" value="EvgA-like"/>
</dbReference>
<dbReference type="InterPro" id="IPR000792">
    <property type="entry name" value="Tscrpt_reg_LuxR_C"/>
</dbReference>
<proteinExistence type="predicted"/>
<dbReference type="SUPFAM" id="SSF52172">
    <property type="entry name" value="CheY-like"/>
    <property type="match status" value="1"/>
</dbReference>